<evidence type="ECO:0000259" key="7">
    <source>
        <dbReference type="Pfam" id="PF04542"/>
    </source>
</evidence>
<evidence type="ECO:0000256" key="5">
    <source>
        <dbReference type="ARBA" id="ARBA00023163"/>
    </source>
</evidence>
<proteinExistence type="inferred from homology"/>
<dbReference type="Gene3D" id="3.10.450.50">
    <property type="match status" value="1"/>
</dbReference>
<evidence type="ECO:0000256" key="4">
    <source>
        <dbReference type="ARBA" id="ARBA00023082"/>
    </source>
</evidence>
<evidence type="ECO:0000259" key="8">
    <source>
        <dbReference type="Pfam" id="PF08281"/>
    </source>
</evidence>
<evidence type="ECO:0000256" key="1">
    <source>
        <dbReference type="ARBA" id="ARBA00010641"/>
    </source>
</evidence>
<dbReference type="GO" id="GO:0006352">
    <property type="term" value="P:DNA-templated transcription initiation"/>
    <property type="evidence" value="ECO:0007669"/>
    <property type="project" value="InterPro"/>
</dbReference>
<feature type="domain" description="RNA polymerase sigma-70 region 2" evidence="7">
    <location>
        <begin position="9"/>
        <end position="70"/>
    </location>
</feature>
<dbReference type="EMBL" id="DXBY01000015">
    <property type="protein sequence ID" value="HIZ34250.1"/>
    <property type="molecule type" value="Genomic_DNA"/>
</dbReference>
<accession>A0A9D2J276</accession>
<dbReference type="GO" id="GO:0016987">
    <property type="term" value="F:sigma factor activity"/>
    <property type="evidence" value="ECO:0007669"/>
    <property type="project" value="UniProtKB-KW"/>
</dbReference>
<feature type="domain" description="RNA polymerase sigma factor 70 region 4 type 2" evidence="8">
    <location>
        <begin position="116"/>
        <end position="165"/>
    </location>
</feature>
<dbReference type="NCBIfam" id="NF007214">
    <property type="entry name" value="PRK09636.1"/>
    <property type="match status" value="1"/>
</dbReference>
<dbReference type="AlphaFoldDB" id="A0A9D2J276"/>
<evidence type="ECO:0000256" key="2">
    <source>
        <dbReference type="ARBA" id="ARBA00011344"/>
    </source>
</evidence>
<dbReference type="InterPro" id="IPR007627">
    <property type="entry name" value="RNA_pol_sigma70_r2"/>
</dbReference>
<dbReference type="PANTHER" id="PTHR30173:SF43">
    <property type="entry name" value="ECF RNA POLYMERASE SIGMA FACTOR SIGI-RELATED"/>
    <property type="match status" value="1"/>
</dbReference>
<dbReference type="Gene3D" id="1.10.10.10">
    <property type="entry name" value="Winged helix-like DNA-binding domain superfamily/Winged helix DNA-binding domain"/>
    <property type="match status" value="1"/>
</dbReference>
<comment type="subunit">
    <text evidence="2">Interacts transiently with the RNA polymerase catalytic core formed by RpoA, RpoB, RpoC and RpoZ (2 alpha, 1 beta, 1 beta' and 1 omega subunit) to form the RNA polymerase holoenzyme that can initiate transcription.</text>
</comment>
<sequence>MAEVFADKALLMNVAYRLLGTVSEAEDAVQDAFVRWYSLAEGERERVSSPTGWLVTVTTRICLDVLGSARARRERYVGEWLPEPVPQAARWTSHSVTDHATDPADRVSLDESLGMALLVVLESMTPAERVSFTLHDVFGYPFAEIGAMVGRSEQACRRLASSARGRVRQARRARASASEHALVVSRFKDALVTGDLEALLAALDPEARVVPDGGGIVAAAIEPVVGAERIATYLLAIREQVPEMSLTVTAVNGRAGLVSRDGTGHPLAVMAVDVADGRIVRLWAIRNPEKLSAYATDALTQAGEPPSCCSRPTGATRGGQHMDRDF</sequence>
<dbReference type="InterPro" id="IPR013249">
    <property type="entry name" value="RNA_pol_sigma70_r4_t2"/>
</dbReference>
<keyword evidence="4" id="KW-0731">Sigma factor</keyword>
<dbReference type="InterPro" id="IPR032710">
    <property type="entry name" value="NTF2-like_dom_sf"/>
</dbReference>
<keyword evidence="3" id="KW-0805">Transcription regulation</keyword>
<dbReference type="Gene3D" id="1.10.1740.10">
    <property type="match status" value="1"/>
</dbReference>
<dbReference type="PANTHER" id="PTHR30173">
    <property type="entry name" value="SIGMA 19 FACTOR"/>
    <property type="match status" value="1"/>
</dbReference>
<dbReference type="Pfam" id="PF04542">
    <property type="entry name" value="Sigma70_r2"/>
    <property type="match status" value="1"/>
</dbReference>
<keyword evidence="5" id="KW-0804">Transcription</keyword>
<organism evidence="9 10">
    <name type="scientific">Candidatus Ruania gallistercoris</name>
    <dbReference type="NCBI Taxonomy" id="2838746"/>
    <lineage>
        <taxon>Bacteria</taxon>
        <taxon>Bacillati</taxon>
        <taxon>Actinomycetota</taxon>
        <taxon>Actinomycetes</taxon>
        <taxon>Micrococcales</taxon>
        <taxon>Ruaniaceae</taxon>
        <taxon>Ruania</taxon>
    </lineage>
</organism>
<reference evidence="9" key="1">
    <citation type="journal article" date="2021" name="PeerJ">
        <title>Extensive microbial diversity within the chicken gut microbiome revealed by metagenomics and culture.</title>
        <authorList>
            <person name="Gilroy R."/>
            <person name="Ravi A."/>
            <person name="Getino M."/>
            <person name="Pursley I."/>
            <person name="Horton D.L."/>
            <person name="Alikhan N.F."/>
            <person name="Baker D."/>
            <person name="Gharbi K."/>
            <person name="Hall N."/>
            <person name="Watson M."/>
            <person name="Adriaenssens E.M."/>
            <person name="Foster-Nyarko E."/>
            <person name="Jarju S."/>
            <person name="Secka A."/>
            <person name="Antonio M."/>
            <person name="Oren A."/>
            <person name="Chaudhuri R.R."/>
            <person name="La Ragione R."/>
            <person name="Hildebrand F."/>
            <person name="Pallen M.J."/>
        </authorList>
    </citation>
    <scope>NUCLEOTIDE SEQUENCE</scope>
    <source>
        <strain evidence="9">ChiGjej4B4-7305</strain>
    </source>
</reference>
<dbReference type="GO" id="GO:0003677">
    <property type="term" value="F:DNA binding"/>
    <property type="evidence" value="ECO:0007669"/>
    <property type="project" value="InterPro"/>
</dbReference>
<evidence type="ECO:0000256" key="6">
    <source>
        <dbReference type="SAM" id="MobiDB-lite"/>
    </source>
</evidence>
<comment type="similarity">
    <text evidence="1">Belongs to the sigma-70 factor family. ECF subfamily.</text>
</comment>
<dbReference type="SUPFAM" id="SSF88659">
    <property type="entry name" value="Sigma3 and sigma4 domains of RNA polymerase sigma factors"/>
    <property type="match status" value="1"/>
</dbReference>
<evidence type="ECO:0000256" key="3">
    <source>
        <dbReference type="ARBA" id="ARBA00023015"/>
    </source>
</evidence>
<dbReference type="InterPro" id="IPR013324">
    <property type="entry name" value="RNA_pol_sigma_r3/r4-like"/>
</dbReference>
<protein>
    <submittedName>
        <fullName evidence="9">RNA polymerase sigma factor SigJ</fullName>
    </submittedName>
</protein>
<dbReference type="InterPro" id="IPR052704">
    <property type="entry name" value="ECF_Sigma-70_Domain"/>
</dbReference>
<reference evidence="9" key="2">
    <citation type="submission" date="2021-04" db="EMBL/GenBank/DDBJ databases">
        <authorList>
            <person name="Gilroy R."/>
        </authorList>
    </citation>
    <scope>NUCLEOTIDE SEQUENCE</scope>
    <source>
        <strain evidence="9">ChiGjej4B4-7305</strain>
    </source>
</reference>
<dbReference type="SUPFAM" id="SSF54427">
    <property type="entry name" value="NTF2-like"/>
    <property type="match status" value="1"/>
</dbReference>
<feature type="region of interest" description="Disordered" evidence="6">
    <location>
        <begin position="304"/>
        <end position="326"/>
    </location>
</feature>
<dbReference type="InterPro" id="IPR036388">
    <property type="entry name" value="WH-like_DNA-bd_sf"/>
</dbReference>
<dbReference type="InterPro" id="IPR014284">
    <property type="entry name" value="RNA_pol_sigma-70_dom"/>
</dbReference>
<evidence type="ECO:0000313" key="10">
    <source>
        <dbReference type="Proteomes" id="UP000824037"/>
    </source>
</evidence>
<gene>
    <name evidence="9" type="primary">sigJ</name>
    <name evidence="9" type="ORF">H9815_00610</name>
</gene>
<dbReference type="SUPFAM" id="SSF88946">
    <property type="entry name" value="Sigma2 domain of RNA polymerase sigma factors"/>
    <property type="match status" value="1"/>
</dbReference>
<dbReference type="NCBIfam" id="TIGR02937">
    <property type="entry name" value="sigma70-ECF"/>
    <property type="match status" value="1"/>
</dbReference>
<dbReference type="Proteomes" id="UP000824037">
    <property type="component" value="Unassembled WGS sequence"/>
</dbReference>
<evidence type="ECO:0000313" key="9">
    <source>
        <dbReference type="EMBL" id="HIZ34250.1"/>
    </source>
</evidence>
<dbReference type="Pfam" id="PF08281">
    <property type="entry name" value="Sigma70_r4_2"/>
    <property type="match status" value="1"/>
</dbReference>
<name>A0A9D2J276_9MICO</name>
<dbReference type="InterPro" id="IPR013325">
    <property type="entry name" value="RNA_pol_sigma_r2"/>
</dbReference>
<comment type="caution">
    <text evidence="9">The sequence shown here is derived from an EMBL/GenBank/DDBJ whole genome shotgun (WGS) entry which is preliminary data.</text>
</comment>